<dbReference type="EMBL" id="CM038913">
    <property type="protein sequence ID" value="KAH9556031.1"/>
    <property type="molecule type" value="Genomic_DNA"/>
</dbReference>
<name>A0ACB8HIJ8_9BRYO</name>
<evidence type="ECO:0000313" key="1">
    <source>
        <dbReference type="EMBL" id="KAH9556031.1"/>
    </source>
</evidence>
<evidence type="ECO:0000313" key="2">
    <source>
        <dbReference type="Proteomes" id="UP000828922"/>
    </source>
</evidence>
<protein>
    <submittedName>
        <fullName evidence="1">Uncharacterized protein</fullName>
    </submittedName>
</protein>
<sequence length="190" mass="21416">MTIAIGKSSKEPKGLFDSMDDWLRRDRFVFVGWSGLLLFPCAYFSLGGWFTGTTFVTSWYTHGLASSYLEGCNFLTAAVSTPANSLAHSLLLLWGPEAQGDFTRWCQLGGLWTFVALHEAFALIGFMLRQFELARSVQLRPYNAIAFSAPIAVFVSVFLIYPLGSIWLVFRAQLRCSSYFPIHTFFSRFS</sequence>
<keyword evidence="2" id="KW-1185">Reference proteome</keyword>
<dbReference type="Proteomes" id="UP000828922">
    <property type="component" value="Linkage Group LG07"/>
</dbReference>
<accession>A0ACB8HIJ8</accession>
<comment type="caution">
    <text evidence="1">The sequence shown here is derived from an EMBL/GenBank/DDBJ whole genome shotgun (WGS) entry which is preliminary data.</text>
</comment>
<organism evidence="1 2">
    <name type="scientific">Sphagnum magellanicum</name>
    <dbReference type="NCBI Taxonomy" id="128215"/>
    <lineage>
        <taxon>Eukaryota</taxon>
        <taxon>Viridiplantae</taxon>
        <taxon>Streptophyta</taxon>
        <taxon>Embryophyta</taxon>
        <taxon>Bryophyta</taxon>
        <taxon>Sphagnophytina</taxon>
        <taxon>Sphagnopsida</taxon>
        <taxon>Sphagnales</taxon>
        <taxon>Sphagnaceae</taxon>
        <taxon>Sphagnum</taxon>
    </lineage>
</organism>
<proteinExistence type="predicted"/>
<reference evidence="2" key="1">
    <citation type="journal article" date="2022" name="New Phytol.">
        <title>Phylogenomic structure and speciation in an emerging model: the Sphagnum magellanicum complex (Bryophyta).</title>
        <authorList>
            <person name="Shaw A.J."/>
            <person name="Piatkowski B."/>
            <person name="Duffy A.M."/>
            <person name="Aguero B."/>
            <person name="Imwattana K."/>
            <person name="Nieto-Lugilde M."/>
            <person name="Healey A."/>
            <person name="Weston D.J."/>
            <person name="Patel M.N."/>
            <person name="Schmutz J."/>
            <person name="Grimwood J."/>
            <person name="Yavitt J.B."/>
            <person name="Hassel K."/>
            <person name="Stenoien H.K."/>
            <person name="Flatberg K.I."/>
            <person name="Bickford C.P."/>
            <person name="Hicks K.A."/>
        </authorList>
    </citation>
    <scope>NUCLEOTIDE SEQUENCE [LARGE SCALE GENOMIC DNA]</scope>
</reference>
<gene>
    <name evidence="1" type="ORF">CY35_07G004100</name>
</gene>